<dbReference type="Proteomes" id="UP000265703">
    <property type="component" value="Unassembled WGS sequence"/>
</dbReference>
<gene>
    <name evidence="1" type="ORF">C1645_837981</name>
</gene>
<dbReference type="EMBL" id="QKYT01000889">
    <property type="protein sequence ID" value="RIA80827.1"/>
    <property type="molecule type" value="Genomic_DNA"/>
</dbReference>
<protein>
    <submittedName>
        <fullName evidence="1">Uncharacterized protein</fullName>
    </submittedName>
</protein>
<comment type="caution">
    <text evidence="1">The sequence shown here is derived from an EMBL/GenBank/DDBJ whole genome shotgun (WGS) entry which is preliminary data.</text>
</comment>
<feature type="non-terminal residue" evidence="1">
    <location>
        <position position="1"/>
    </location>
</feature>
<name>A0A397SA13_9GLOM</name>
<accession>A0A397SA13</accession>
<dbReference type="AlphaFoldDB" id="A0A397SA13"/>
<proteinExistence type="predicted"/>
<evidence type="ECO:0000313" key="1">
    <source>
        <dbReference type="EMBL" id="RIA80827.1"/>
    </source>
</evidence>
<sequence length="70" mass="8400">NDNDCVVVERNTLRHLFVIRKNITKVVYHINITDITDNDTYLDVYYTIKLECDEYEISRIKELQTIQECC</sequence>
<reference evidence="1 2" key="1">
    <citation type="submission" date="2018-06" db="EMBL/GenBank/DDBJ databases">
        <title>Comparative genomics reveals the genomic features of Rhizophagus irregularis, R. cerebriforme, R. diaphanum and Gigaspora rosea, and their symbiotic lifestyle signature.</title>
        <authorList>
            <person name="Morin E."/>
            <person name="San Clemente H."/>
            <person name="Chen E.C.H."/>
            <person name="De La Providencia I."/>
            <person name="Hainaut M."/>
            <person name="Kuo A."/>
            <person name="Kohler A."/>
            <person name="Murat C."/>
            <person name="Tang N."/>
            <person name="Roy S."/>
            <person name="Loubradou J."/>
            <person name="Henrissat B."/>
            <person name="Grigoriev I.V."/>
            <person name="Corradi N."/>
            <person name="Roux C."/>
            <person name="Martin F.M."/>
        </authorList>
    </citation>
    <scope>NUCLEOTIDE SEQUENCE [LARGE SCALE GENOMIC DNA]</scope>
    <source>
        <strain evidence="1 2">DAOM 227022</strain>
    </source>
</reference>
<organism evidence="1 2">
    <name type="scientific">Glomus cerebriforme</name>
    <dbReference type="NCBI Taxonomy" id="658196"/>
    <lineage>
        <taxon>Eukaryota</taxon>
        <taxon>Fungi</taxon>
        <taxon>Fungi incertae sedis</taxon>
        <taxon>Mucoromycota</taxon>
        <taxon>Glomeromycotina</taxon>
        <taxon>Glomeromycetes</taxon>
        <taxon>Glomerales</taxon>
        <taxon>Glomeraceae</taxon>
        <taxon>Glomus</taxon>
    </lineage>
</organism>
<keyword evidence="2" id="KW-1185">Reference proteome</keyword>
<evidence type="ECO:0000313" key="2">
    <source>
        <dbReference type="Proteomes" id="UP000265703"/>
    </source>
</evidence>